<reference evidence="5" key="1">
    <citation type="journal article" date="2015" name="Genome Announc.">
        <title>Draft genome sequence of Talaromyces cellulolyticus strain Y-94, a source of lignocellulosic biomass-degrading enzymes.</title>
        <authorList>
            <person name="Fujii T."/>
            <person name="Koike H."/>
            <person name="Sawayama S."/>
            <person name="Yano S."/>
            <person name="Inoue H."/>
        </authorList>
    </citation>
    <scope>NUCLEOTIDE SEQUENCE [LARGE SCALE GENOMIC DNA]</scope>
    <source>
        <strain evidence="5">Y-94</strain>
    </source>
</reference>
<dbReference type="AlphaFoldDB" id="A0A6V8HK28"/>
<evidence type="ECO:0000256" key="1">
    <source>
        <dbReference type="ARBA" id="ARBA00022857"/>
    </source>
</evidence>
<dbReference type="InterPro" id="IPR008030">
    <property type="entry name" value="NmrA-like"/>
</dbReference>
<keyword evidence="2" id="KW-0560">Oxidoreductase</keyword>
<evidence type="ECO:0000259" key="3">
    <source>
        <dbReference type="Pfam" id="PF05368"/>
    </source>
</evidence>
<dbReference type="Pfam" id="PF05368">
    <property type="entry name" value="NmrA"/>
    <property type="match status" value="1"/>
</dbReference>
<comment type="caution">
    <text evidence="4">The sequence shown here is derived from an EMBL/GenBank/DDBJ whole genome shotgun (WGS) entry which is preliminary data.</text>
</comment>
<dbReference type="PANTHER" id="PTHR47706">
    <property type="entry name" value="NMRA-LIKE FAMILY PROTEIN"/>
    <property type="match status" value="1"/>
</dbReference>
<dbReference type="SUPFAM" id="SSF51735">
    <property type="entry name" value="NAD(P)-binding Rossmann-fold domains"/>
    <property type="match status" value="1"/>
</dbReference>
<accession>A0A6V8HK28</accession>
<gene>
    <name evidence="4" type="ORF">TCE0_033r09552</name>
</gene>
<dbReference type="Gene3D" id="3.90.25.10">
    <property type="entry name" value="UDP-galactose 4-epimerase, domain 1"/>
    <property type="match status" value="1"/>
</dbReference>
<evidence type="ECO:0000313" key="5">
    <source>
        <dbReference type="Proteomes" id="UP000053095"/>
    </source>
</evidence>
<dbReference type="EMBL" id="DF933829">
    <property type="protein sequence ID" value="GAM38654.1"/>
    <property type="molecule type" value="Genomic_DNA"/>
</dbReference>
<sequence length="312" mass="35062">MDAPCVALFGSNGFIGKEILPSFLDALQERALSSLKLATQNPRSSAYDAARNRGAIVCLINFGDKPSLRRMLEDVDVVVSCMGTGGDYKENKKILVEACAEANVKVYVPSEWGTDHRHISYQHPMFTSKQDHQSYAQSLGLKTIAIYTGLIMETSFCKWFGFDTKNRTWNIVGSGERPVAMTSQKDLGPLTLRTILLAFSSPESCPSQLRVYSDNRSIQEYRKCFENESKEQLRTNFTSLQDAERDYESKKASIPPNLLGPLMNLLIADGSLDHSSNAREIINPGQYYFRWTTVDDYAREVGGLPWENESPW</sequence>
<dbReference type="InterPro" id="IPR036291">
    <property type="entry name" value="NAD(P)-bd_dom_sf"/>
</dbReference>
<dbReference type="Proteomes" id="UP000053095">
    <property type="component" value="Unassembled WGS sequence"/>
</dbReference>
<protein>
    <recommendedName>
        <fullName evidence="3">NmrA-like domain-containing protein</fullName>
    </recommendedName>
</protein>
<keyword evidence="5" id="KW-1185">Reference proteome</keyword>
<dbReference type="GO" id="GO:0016491">
    <property type="term" value="F:oxidoreductase activity"/>
    <property type="evidence" value="ECO:0007669"/>
    <property type="project" value="UniProtKB-KW"/>
</dbReference>
<organism evidence="4 5">
    <name type="scientific">Talaromyces pinophilus</name>
    <name type="common">Penicillium pinophilum</name>
    <dbReference type="NCBI Taxonomy" id="128442"/>
    <lineage>
        <taxon>Eukaryota</taxon>
        <taxon>Fungi</taxon>
        <taxon>Dikarya</taxon>
        <taxon>Ascomycota</taxon>
        <taxon>Pezizomycotina</taxon>
        <taxon>Eurotiomycetes</taxon>
        <taxon>Eurotiomycetidae</taxon>
        <taxon>Eurotiales</taxon>
        <taxon>Trichocomaceae</taxon>
        <taxon>Talaromyces</taxon>
        <taxon>Talaromyces sect. Talaromyces</taxon>
    </lineage>
</organism>
<evidence type="ECO:0000256" key="2">
    <source>
        <dbReference type="ARBA" id="ARBA00023002"/>
    </source>
</evidence>
<dbReference type="InterPro" id="IPR051609">
    <property type="entry name" value="NmrA/Isoflavone_reductase-like"/>
</dbReference>
<proteinExistence type="predicted"/>
<name>A0A6V8HK28_TALPI</name>
<feature type="domain" description="NmrA-like" evidence="3">
    <location>
        <begin position="6"/>
        <end position="195"/>
    </location>
</feature>
<keyword evidence="1" id="KW-0521">NADP</keyword>
<dbReference type="PANTHER" id="PTHR47706:SF9">
    <property type="entry name" value="NMRA-LIKE DOMAIN-CONTAINING PROTEIN-RELATED"/>
    <property type="match status" value="1"/>
</dbReference>
<dbReference type="Gene3D" id="3.40.50.720">
    <property type="entry name" value="NAD(P)-binding Rossmann-like Domain"/>
    <property type="match status" value="1"/>
</dbReference>
<evidence type="ECO:0000313" key="4">
    <source>
        <dbReference type="EMBL" id="GAM38654.1"/>
    </source>
</evidence>